<feature type="domain" description="SMP-30/Gluconolactonase/LRE-like region" evidence="3">
    <location>
        <begin position="47"/>
        <end position="320"/>
    </location>
</feature>
<organism evidence="4 5">
    <name type="scientific">Vibrio fortis</name>
    <dbReference type="NCBI Taxonomy" id="212667"/>
    <lineage>
        <taxon>Bacteria</taxon>
        <taxon>Pseudomonadati</taxon>
        <taxon>Pseudomonadota</taxon>
        <taxon>Gammaproteobacteria</taxon>
        <taxon>Vibrionales</taxon>
        <taxon>Vibrionaceae</taxon>
        <taxon>Vibrio</taxon>
    </lineage>
</organism>
<dbReference type="PANTHER" id="PTHR47572:SF4">
    <property type="entry name" value="LACTONASE DRP35"/>
    <property type="match status" value="1"/>
</dbReference>
<proteinExistence type="predicted"/>
<dbReference type="EMBL" id="VWSE01000010">
    <property type="protein sequence ID" value="KAB0285321.1"/>
    <property type="molecule type" value="Genomic_DNA"/>
</dbReference>
<dbReference type="Gene3D" id="2.120.10.30">
    <property type="entry name" value="TolB, C-terminal domain"/>
    <property type="match status" value="1"/>
</dbReference>
<evidence type="ECO:0000313" key="5">
    <source>
        <dbReference type="Proteomes" id="UP000326789"/>
    </source>
</evidence>
<keyword evidence="1" id="KW-0378">Hydrolase</keyword>
<feature type="chain" id="PRO_5024313337" evidence="2">
    <location>
        <begin position="30"/>
        <end position="335"/>
    </location>
</feature>
<evidence type="ECO:0000259" key="3">
    <source>
        <dbReference type="Pfam" id="PF08450"/>
    </source>
</evidence>
<evidence type="ECO:0000256" key="1">
    <source>
        <dbReference type="ARBA" id="ARBA00022801"/>
    </source>
</evidence>
<dbReference type="SUPFAM" id="SSF63829">
    <property type="entry name" value="Calcium-dependent phosphotriesterase"/>
    <property type="match status" value="1"/>
</dbReference>
<protein>
    <submittedName>
        <fullName evidence="4">SMP-30/gluconolactonase/LRE family protein</fullName>
    </submittedName>
</protein>
<dbReference type="Proteomes" id="UP000326789">
    <property type="component" value="Unassembled WGS sequence"/>
</dbReference>
<evidence type="ECO:0000313" key="4">
    <source>
        <dbReference type="EMBL" id="KAB0285321.1"/>
    </source>
</evidence>
<dbReference type="Pfam" id="PF08450">
    <property type="entry name" value="SGL"/>
    <property type="match status" value="1"/>
</dbReference>
<accession>A0A5N3QUI6</accession>
<dbReference type="InterPro" id="IPR051262">
    <property type="entry name" value="SMP-30/CGR1_Lactonase"/>
</dbReference>
<dbReference type="AlphaFoldDB" id="A0A5N3QUI6"/>
<reference evidence="4 5" key="1">
    <citation type="submission" date="2019-09" db="EMBL/GenBank/DDBJ databases">
        <title>Whole genome sequence of Vibrio fortis.</title>
        <authorList>
            <person name="Das S.K."/>
        </authorList>
    </citation>
    <scope>NUCLEOTIDE SEQUENCE [LARGE SCALE GENOMIC DNA]</scope>
    <source>
        <strain evidence="4 5">AN60</strain>
    </source>
</reference>
<dbReference type="RefSeq" id="WP_150873033.1">
    <property type="nucleotide sequence ID" value="NZ_VWSE01000010.1"/>
</dbReference>
<evidence type="ECO:0000256" key="2">
    <source>
        <dbReference type="SAM" id="SignalP"/>
    </source>
</evidence>
<dbReference type="GO" id="GO:0016787">
    <property type="term" value="F:hydrolase activity"/>
    <property type="evidence" value="ECO:0007669"/>
    <property type="project" value="UniProtKB-KW"/>
</dbReference>
<name>A0A5N3QUI6_9VIBR</name>
<comment type="caution">
    <text evidence="4">The sequence shown here is derived from an EMBL/GenBank/DDBJ whole genome shotgun (WGS) entry which is preliminary data.</text>
</comment>
<keyword evidence="2" id="KW-0732">Signal</keyword>
<dbReference type="PANTHER" id="PTHR47572">
    <property type="entry name" value="LIPOPROTEIN-RELATED"/>
    <property type="match status" value="1"/>
</dbReference>
<feature type="signal peptide" evidence="2">
    <location>
        <begin position="1"/>
        <end position="29"/>
    </location>
</feature>
<dbReference type="InterPro" id="IPR011042">
    <property type="entry name" value="6-blade_b-propeller_TolB-like"/>
</dbReference>
<gene>
    <name evidence="4" type="ORF">F2P58_22625</name>
</gene>
<dbReference type="InterPro" id="IPR013658">
    <property type="entry name" value="SGL"/>
</dbReference>
<sequence length="335" mass="36597">MKKHLSTLTKPFLLSVLTAGISISNYTNASVFPENAELKQLYTGGQFTEGVTVSPTGDVYFVDVRPTKQPGDKLGRTLVYHPKTNSTSVLLGVNGQVNGMKFNQDGKLLMTSRANYGTRSLVELDLENNESRLLAARYQNKPFNGLNDLAIAPNGTIFVTDPRYLGYEDRGQDFFGVYAIDKSLDISLVTKDVLKPNGVAVSPDGKTLYVAEHYINSDNLLEPTEDISFGPMRVLAFELNGNSVLGKPKVVFDYGQEDGPDGMVTDSVGNLYVAARADSNFGIHVFNPEGEKVDELTTPYKPTNIAFGKGEDSHKLYITAGGALYEVDTLNQGWN</sequence>